<reference evidence="2 3" key="1">
    <citation type="submission" date="2016-10" db="EMBL/GenBank/DDBJ databases">
        <authorList>
            <person name="de Groot N.N."/>
        </authorList>
    </citation>
    <scope>NUCLEOTIDE SEQUENCE [LARGE SCALE GENOMIC DNA]</scope>
    <source>
        <strain evidence="2 3">L 420-91</strain>
    </source>
</reference>
<dbReference type="InterPro" id="IPR001509">
    <property type="entry name" value="Epimerase_deHydtase"/>
</dbReference>
<dbReference type="EMBL" id="FNDE01000016">
    <property type="protein sequence ID" value="SDH21094.1"/>
    <property type="molecule type" value="Genomic_DNA"/>
</dbReference>
<proteinExistence type="predicted"/>
<dbReference type="PANTHER" id="PTHR48079:SF6">
    <property type="entry name" value="NAD(P)-BINDING DOMAIN-CONTAINING PROTEIN-RELATED"/>
    <property type="match status" value="1"/>
</dbReference>
<feature type="domain" description="NAD-dependent epimerase/dehydratase" evidence="1">
    <location>
        <begin position="4"/>
        <end position="223"/>
    </location>
</feature>
<dbReference type="PANTHER" id="PTHR48079">
    <property type="entry name" value="PROTEIN YEEZ"/>
    <property type="match status" value="1"/>
</dbReference>
<dbReference type="InterPro" id="IPR051783">
    <property type="entry name" value="NAD(P)-dependent_oxidoreduct"/>
</dbReference>
<organism evidence="2 3">
    <name type="scientific">Aneurinibacillus thermoaerophilus</name>
    <dbReference type="NCBI Taxonomy" id="143495"/>
    <lineage>
        <taxon>Bacteria</taxon>
        <taxon>Bacillati</taxon>
        <taxon>Bacillota</taxon>
        <taxon>Bacilli</taxon>
        <taxon>Bacillales</taxon>
        <taxon>Paenibacillaceae</taxon>
        <taxon>Aneurinibacillus group</taxon>
        <taxon>Aneurinibacillus</taxon>
    </lineage>
</organism>
<dbReference type="SUPFAM" id="SSF51735">
    <property type="entry name" value="NAD(P)-binding Rossmann-fold domains"/>
    <property type="match status" value="1"/>
</dbReference>
<dbReference type="OrthoDB" id="112777at2"/>
<name>A0A1G8AJE5_ANETH</name>
<dbReference type="InterPro" id="IPR036291">
    <property type="entry name" value="NAD(P)-bd_dom_sf"/>
</dbReference>
<dbReference type="GO" id="GO:0005737">
    <property type="term" value="C:cytoplasm"/>
    <property type="evidence" value="ECO:0007669"/>
    <property type="project" value="TreeGrafter"/>
</dbReference>
<protein>
    <submittedName>
        <fullName evidence="2">Nucleoside-diphosphate-sugar epimerase</fullName>
    </submittedName>
</protein>
<gene>
    <name evidence="2" type="ORF">SAMN04489735_101630</name>
</gene>
<dbReference type="GO" id="GO:0004029">
    <property type="term" value="F:aldehyde dehydrogenase (NAD+) activity"/>
    <property type="evidence" value="ECO:0007669"/>
    <property type="project" value="TreeGrafter"/>
</dbReference>
<evidence type="ECO:0000259" key="1">
    <source>
        <dbReference type="Pfam" id="PF01370"/>
    </source>
</evidence>
<evidence type="ECO:0000313" key="2">
    <source>
        <dbReference type="EMBL" id="SDH21094.1"/>
    </source>
</evidence>
<accession>A0A1G8AJE5</accession>
<dbReference type="AlphaFoldDB" id="A0A1G8AJE5"/>
<evidence type="ECO:0000313" key="3">
    <source>
        <dbReference type="Proteomes" id="UP000198956"/>
    </source>
</evidence>
<dbReference type="Pfam" id="PF01370">
    <property type="entry name" value="Epimerase"/>
    <property type="match status" value="1"/>
</dbReference>
<dbReference type="Proteomes" id="UP000198956">
    <property type="component" value="Unassembled WGS sequence"/>
</dbReference>
<sequence>MKKALVLGASGGMGYALVHELVARGIETVAFARTREKLEKLFGHMEQVTIMSGDVYQVEDVKEAGRGVEVIFHTVSVPYHEWEKGHPTIMRNVVEAAAANCSKIVLIDNIYAYGRGNGQPITEEYPKRPHTKKGNIRLQIDHMAKDAHRQGIPALIVHFPDFYGPNATNTLLSYTLESMVAGKKAAFVGNQNVKREYIFTPDGAKATVELALREDAYGQNWNIPGYGVISGREIISIVKEITGYSRKVGTIGRGMITLAGLFSRMMWEVREMMYLTEEPVVLSGAKYEKHIGPLPKTSYEEGIRQTLSFMKGVRT</sequence>
<dbReference type="Gene3D" id="3.40.50.720">
    <property type="entry name" value="NAD(P)-binding Rossmann-like Domain"/>
    <property type="match status" value="1"/>
</dbReference>
<dbReference type="RefSeq" id="WP_057897273.1">
    <property type="nucleotide sequence ID" value="NZ_FNDE01000016.1"/>
</dbReference>